<dbReference type="InterPro" id="IPR014752">
    <property type="entry name" value="Arrestin-like_C"/>
</dbReference>
<evidence type="ECO:0000256" key="3">
    <source>
        <dbReference type="ARBA" id="ARBA00022927"/>
    </source>
</evidence>
<evidence type="ECO:0000256" key="4">
    <source>
        <dbReference type="SAM" id="MobiDB-lite"/>
    </source>
</evidence>
<dbReference type="InterPro" id="IPR014756">
    <property type="entry name" value="Ig_E-set"/>
</dbReference>
<accession>A0A6B2L868</accession>
<evidence type="ECO:0000256" key="2">
    <source>
        <dbReference type="ARBA" id="ARBA00022448"/>
    </source>
</evidence>
<dbReference type="PANTHER" id="PTHR12233">
    <property type="entry name" value="VACUOLAR PROTEIN SORTING 26 RELATED"/>
    <property type="match status" value="1"/>
</dbReference>
<reference evidence="5" key="1">
    <citation type="journal article" date="2020" name="J. Eukaryot. Microbiol.">
        <title>De novo Sequencing, Assembly and Annotation of the Transcriptome for the Free-Living Testate Amoeba Arcella intermedia.</title>
        <authorList>
            <person name="Ribeiro G.M."/>
            <person name="Porfirio-Sousa A.L."/>
            <person name="Maurer-Alcala X.X."/>
            <person name="Katz L.A."/>
            <person name="Lahr D.J.G."/>
        </authorList>
    </citation>
    <scope>NUCLEOTIDE SEQUENCE</scope>
</reference>
<dbReference type="FunFam" id="2.60.40.640:FF:000015">
    <property type="entry name" value="Vacuolar protein sorting-associated protein 26"/>
    <property type="match status" value="1"/>
</dbReference>
<organism evidence="5">
    <name type="scientific">Arcella intermedia</name>
    <dbReference type="NCBI Taxonomy" id="1963864"/>
    <lineage>
        <taxon>Eukaryota</taxon>
        <taxon>Amoebozoa</taxon>
        <taxon>Tubulinea</taxon>
        <taxon>Elardia</taxon>
        <taxon>Arcellinida</taxon>
        <taxon>Sphaerothecina</taxon>
        <taxon>Arcellidae</taxon>
        <taxon>Arcella</taxon>
    </lineage>
</organism>
<dbReference type="SUPFAM" id="SSF81296">
    <property type="entry name" value="E set domains"/>
    <property type="match status" value="1"/>
</dbReference>
<feature type="compositionally biased region" description="Basic and acidic residues" evidence="4">
    <location>
        <begin position="320"/>
        <end position="349"/>
    </location>
</feature>
<evidence type="ECO:0000256" key="1">
    <source>
        <dbReference type="ARBA" id="ARBA00009100"/>
    </source>
</evidence>
<keyword evidence="2" id="KW-0813">Transport</keyword>
<name>A0A6B2L868_9EUKA</name>
<evidence type="ECO:0000313" key="5">
    <source>
        <dbReference type="EMBL" id="NDV33141.1"/>
    </source>
</evidence>
<comment type="similarity">
    <text evidence="1">Belongs to the VPS26 family.</text>
</comment>
<dbReference type="EMBL" id="GIBP01004172">
    <property type="protein sequence ID" value="NDV33141.1"/>
    <property type="molecule type" value="Transcribed_RNA"/>
</dbReference>
<keyword evidence="3" id="KW-0653">Protein transport</keyword>
<sequence length="349" mass="40570">MCNVDFVLADQETRKTVTVQTDKGPQKLPVYTQEEPIKGVIKVSVKPGKKIEHKGIKVELLGQIEVVYDRGNHHDFLSQVHEISQPGVLTGDSTFEFDFVSTEKSNESYNGVNVRLRYFLRFTILRNLSANITKEQDFWVINYLSSPEVNSSIKMEVGIEECLHIEFEYGRSKYHLKDVILGKVYFLLVRIKIKYMEIALVKRESTGNAPNVYTETETLTKYEIMDGAPVKGESIPVRLFLGAFDLTPTYKNICNKFSVKYLLNLVLVDEEDRRYFKQTDITLWRKEDISDPHRLITVKDAQNVLEEGKKERRRKRKEKKKEQEQEGGDKKEKEKEKEKEDSSEDSEKN</sequence>
<dbReference type="GO" id="GO:0006886">
    <property type="term" value="P:intracellular protein transport"/>
    <property type="evidence" value="ECO:0007669"/>
    <property type="project" value="InterPro"/>
</dbReference>
<dbReference type="GO" id="GO:0030904">
    <property type="term" value="C:retromer complex"/>
    <property type="evidence" value="ECO:0007669"/>
    <property type="project" value="UniProtKB-ARBA"/>
</dbReference>
<dbReference type="Gene3D" id="2.60.40.640">
    <property type="match status" value="2"/>
</dbReference>
<dbReference type="AlphaFoldDB" id="A0A6B2L868"/>
<dbReference type="InterPro" id="IPR028934">
    <property type="entry name" value="Vps26-related"/>
</dbReference>
<dbReference type="Pfam" id="PF03643">
    <property type="entry name" value="Vps26"/>
    <property type="match status" value="1"/>
</dbReference>
<feature type="region of interest" description="Disordered" evidence="4">
    <location>
        <begin position="301"/>
        <end position="349"/>
    </location>
</feature>
<proteinExistence type="inferred from homology"/>
<evidence type="ECO:0008006" key="6">
    <source>
        <dbReference type="Google" id="ProtNLM"/>
    </source>
</evidence>
<protein>
    <recommendedName>
        <fullName evidence="6">Vacuolar protein sorting-associated protein 26</fullName>
    </recommendedName>
</protein>